<evidence type="ECO:0000256" key="1">
    <source>
        <dbReference type="ARBA" id="ARBA00001974"/>
    </source>
</evidence>
<evidence type="ECO:0000259" key="6">
    <source>
        <dbReference type="PROSITE" id="PS00623"/>
    </source>
</evidence>
<dbReference type="Gene3D" id="3.50.50.60">
    <property type="entry name" value="FAD/NAD(P)-binding domain"/>
    <property type="match status" value="1"/>
</dbReference>
<evidence type="ECO:0000256" key="3">
    <source>
        <dbReference type="ARBA" id="ARBA00022630"/>
    </source>
</evidence>
<comment type="similarity">
    <text evidence="2 5">Belongs to the GMC oxidoreductase family.</text>
</comment>
<dbReference type="InterPro" id="IPR012132">
    <property type="entry name" value="GMC_OxRdtase"/>
</dbReference>
<reference evidence="8 9" key="1">
    <citation type="submission" date="2021-03" db="EMBL/GenBank/DDBJ databases">
        <authorList>
            <person name="So Y."/>
        </authorList>
    </citation>
    <scope>NUCLEOTIDE SEQUENCE [LARGE SCALE GENOMIC DNA]</scope>
    <source>
        <strain evidence="8 9">PWR1</strain>
    </source>
</reference>
<name>A0ABS4AP61_9PROT</name>
<keyword evidence="9" id="KW-1185">Reference proteome</keyword>
<comment type="caution">
    <text evidence="8">The sequence shown here is derived from an EMBL/GenBank/DDBJ whole genome shotgun (WGS) entry which is preliminary data.</text>
</comment>
<dbReference type="PROSITE" id="PS51257">
    <property type="entry name" value="PROKAR_LIPOPROTEIN"/>
    <property type="match status" value="1"/>
</dbReference>
<keyword evidence="4 5" id="KW-0274">FAD</keyword>
<sequence length="536" mass="58623">MKLREADYVILGGGSAGCVMAARLSEDPSARVALLEAGPWDRNPWIHIPMGFARLYVTKKFDWNYQTEAEPELGGRQVYWPRGRVIGGSGSVNGLVFLRGSPRDYDRWAQSGARGWSYDDCLPAFRKLETFAGPESEFRGKDGPVQVGEVPEPSPGCRAFVEACERLGFPRNPDNNAAWFEGVAPNQLNVHRGWRWSPATAYLKPAMRRPNLEVATERLGLRILIENGRATGVLVRGPEGEEVWRARREVILSAGAIESPKMLMLSGIGDGAALQGLGIPVAVHAPEVGKNLQDHFMVRFAFRTRPCGTLNEIMANPLRAAGLGLDWMLRRRNQMAVGASEASLFARVLPGSEEPEVQFQFVNFSLGGNQGTSASSLAKHPGFTFNFCVCRPDSRGELTLRAPSAEVKPRIVANYLSAASDIRIMLESAKLGRRIAATEPFAGLIEEEQFPGRGTESEDQMLDYIRKAGTTVYHPCGTVRMGADERSVVDTELRVRGVAGLRVADASVFPLVPSSNIHPAVLMLAERAAELIQRAA</sequence>
<evidence type="ECO:0000313" key="9">
    <source>
        <dbReference type="Proteomes" id="UP000680815"/>
    </source>
</evidence>
<evidence type="ECO:0000256" key="4">
    <source>
        <dbReference type="ARBA" id="ARBA00022827"/>
    </source>
</evidence>
<dbReference type="PANTHER" id="PTHR11552">
    <property type="entry name" value="GLUCOSE-METHANOL-CHOLINE GMC OXIDOREDUCTASE"/>
    <property type="match status" value="1"/>
</dbReference>
<dbReference type="Gene3D" id="3.30.560.10">
    <property type="entry name" value="Glucose Oxidase, domain 3"/>
    <property type="match status" value="1"/>
</dbReference>
<comment type="cofactor">
    <cofactor evidence="1">
        <name>FAD</name>
        <dbReference type="ChEBI" id="CHEBI:57692"/>
    </cofactor>
</comment>
<dbReference type="SUPFAM" id="SSF51905">
    <property type="entry name" value="FAD/NAD(P)-binding domain"/>
    <property type="match status" value="1"/>
</dbReference>
<protein>
    <submittedName>
        <fullName evidence="8">GMC family oxidoreductase N-terminal domain-containing protein</fullName>
    </submittedName>
</protein>
<dbReference type="EMBL" id="JAGIYZ010000003">
    <property type="protein sequence ID" value="MBP0463148.1"/>
    <property type="molecule type" value="Genomic_DNA"/>
</dbReference>
<dbReference type="PIRSF" id="PIRSF000137">
    <property type="entry name" value="Alcohol_oxidase"/>
    <property type="match status" value="1"/>
</dbReference>
<dbReference type="RefSeq" id="WP_209350548.1">
    <property type="nucleotide sequence ID" value="NZ_JAGIYZ010000003.1"/>
</dbReference>
<dbReference type="InterPro" id="IPR007867">
    <property type="entry name" value="GMC_OxRtase_C"/>
</dbReference>
<dbReference type="InterPro" id="IPR000172">
    <property type="entry name" value="GMC_OxRdtase_N"/>
</dbReference>
<dbReference type="SUPFAM" id="SSF54373">
    <property type="entry name" value="FAD-linked reductases, C-terminal domain"/>
    <property type="match status" value="1"/>
</dbReference>
<dbReference type="Pfam" id="PF00732">
    <property type="entry name" value="GMC_oxred_N"/>
    <property type="match status" value="1"/>
</dbReference>
<feature type="domain" description="Glucose-methanol-choline oxidoreductase N-terminal" evidence="7">
    <location>
        <begin position="255"/>
        <end position="269"/>
    </location>
</feature>
<evidence type="ECO:0000313" key="8">
    <source>
        <dbReference type="EMBL" id="MBP0463148.1"/>
    </source>
</evidence>
<organism evidence="8 9">
    <name type="scientific">Roseomonas nitratireducens</name>
    <dbReference type="NCBI Taxonomy" id="2820810"/>
    <lineage>
        <taxon>Bacteria</taxon>
        <taxon>Pseudomonadati</taxon>
        <taxon>Pseudomonadota</taxon>
        <taxon>Alphaproteobacteria</taxon>
        <taxon>Acetobacterales</taxon>
        <taxon>Roseomonadaceae</taxon>
        <taxon>Roseomonas</taxon>
    </lineage>
</organism>
<evidence type="ECO:0000259" key="7">
    <source>
        <dbReference type="PROSITE" id="PS00624"/>
    </source>
</evidence>
<dbReference type="PANTHER" id="PTHR11552:SF147">
    <property type="entry name" value="CHOLINE DEHYDROGENASE, MITOCHONDRIAL"/>
    <property type="match status" value="1"/>
</dbReference>
<feature type="domain" description="Glucose-methanol-choline oxidoreductase N-terminal" evidence="6">
    <location>
        <begin position="83"/>
        <end position="106"/>
    </location>
</feature>
<evidence type="ECO:0000256" key="2">
    <source>
        <dbReference type="ARBA" id="ARBA00010790"/>
    </source>
</evidence>
<evidence type="ECO:0000256" key="5">
    <source>
        <dbReference type="RuleBase" id="RU003968"/>
    </source>
</evidence>
<keyword evidence="3 5" id="KW-0285">Flavoprotein</keyword>
<dbReference type="Proteomes" id="UP000680815">
    <property type="component" value="Unassembled WGS sequence"/>
</dbReference>
<accession>A0ABS4AP61</accession>
<dbReference type="PROSITE" id="PS00624">
    <property type="entry name" value="GMC_OXRED_2"/>
    <property type="match status" value="1"/>
</dbReference>
<dbReference type="InterPro" id="IPR036188">
    <property type="entry name" value="FAD/NAD-bd_sf"/>
</dbReference>
<dbReference type="Pfam" id="PF05199">
    <property type="entry name" value="GMC_oxred_C"/>
    <property type="match status" value="1"/>
</dbReference>
<dbReference type="PROSITE" id="PS00623">
    <property type="entry name" value="GMC_OXRED_1"/>
    <property type="match status" value="1"/>
</dbReference>
<proteinExistence type="inferred from homology"/>
<gene>
    <name evidence="8" type="ORF">J5Y09_04435</name>
</gene>